<dbReference type="GO" id="GO:0005524">
    <property type="term" value="F:ATP binding"/>
    <property type="evidence" value="ECO:0007669"/>
    <property type="project" value="UniProtKB-KW"/>
</dbReference>
<keyword evidence="1" id="KW-0813">Transport</keyword>
<comment type="caution">
    <text evidence="5">The sequence shown here is derived from an EMBL/GenBank/DDBJ whole genome shotgun (WGS) entry which is preliminary data.</text>
</comment>
<keyword evidence="3 5" id="KW-0067">ATP-binding</keyword>
<sequence>MTGNAPTSRPHIEVSNLDLSYGDFVIQKNLTFTVNHGDIFIIMGGSGCGKSTVLKCLIGLKSPARGIVRFDGADFWSAEQTTREAMMRRFGVLYQSGALWSSMTLAENVGLPLGEYTDLGASEIRDLAAMKLALVGLSGFEDFYPSEISGGMQKRAGIARAMALDPDVLFLDEPSAGLDPISSKLLDDLILELRDSLGTTMVIVTHELASIFSIGTNSVFLDPVTKTMIAQGDPRALRDHSPDAGVREFLNRGTLASATAPVPAQAASGGATEAAP</sequence>
<dbReference type="PROSITE" id="PS50893">
    <property type="entry name" value="ABC_TRANSPORTER_2"/>
    <property type="match status" value="1"/>
</dbReference>
<dbReference type="SMART" id="SM00382">
    <property type="entry name" value="AAA"/>
    <property type="match status" value="1"/>
</dbReference>
<dbReference type="Proteomes" id="UP001553161">
    <property type="component" value="Unassembled WGS sequence"/>
</dbReference>
<dbReference type="PROSITE" id="PS00211">
    <property type="entry name" value="ABC_TRANSPORTER_1"/>
    <property type="match status" value="1"/>
</dbReference>
<evidence type="ECO:0000256" key="3">
    <source>
        <dbReference type="ARBA" id="ARBA00022840"/>
    </source>
</evidence>
<protein>
    <submittedName>
        <fullName evidence="5">ATP-binding cassette domain-containing protein</fullName>
    </submittedName>
</protein>
<evidence type="ECO:0000256" key="2">
    <source>
        <dbReference type="ARBA" id="ARBA00022741"/>
    </source>
</evidence>
<gene>
    <name evidence="5" type="ORF">AB0T83_16625</name>
</gene>
<keyword evidence="6" id="KW-1185">Reference proteome</keyword>
<evidence type="ECO:0000313" key="5">
    <source>
        <dbReference type="EMBL" id="MEV8468402.1"/>
    </source>
</evidence>
<dbReference type="RefSeq" id="WP_366194355.1">
    <property type="nucleotide sequence ID" value="NZ_JBFBVU010000028.1"/>
</dbReference>
<dbReference type="InterPro" id="IPR017871">
    <property type="entry name" value="ABC_transporter-like_CS"/>
</dbReference>
<dbReference type="EMBL" id="JBFBVU010000028">
    <property type="protein sequence ID" value="MEV8468402.1"/>
    <property type="molecule type" value="Genomic_DNA"/>
</dbReference>
<evidence type="ECO:0000256" key="1">
    <source>
        <dbReference type="ARBA" id="ARBA00022448"/>
    </source>
</evidence>
<feature type="domain" description="ABC transporter" evidence="4">
    <location>
        <begin position="12"/>
        <end position="248"/>
    </location>
</feature>
<organism evidence="5 6">
    <name type="scientific">Meridianimarinicoccus marinus</name>
    <dbReference type="NCBI Taxonomy" id="3231483"/>
    <lineage>
        <taxon>Bacteria</taxon>
        <taxon>Pseudomonadati</taxon>
        <taxon>Pseudomonadota</taxon>
        <taxon>Alphaproteobacteria</taxon>
        <taxon>Rhodobacterales</taxon>
        <taxon>Paracoccaceae</taxon>
        <taxon>Meridianimarinicoccus</taxon>
    </lineage>
</organism>
<accession>A0ABV3LA04</accession>
<dbReference type="PANTHER" id="PTHR43023">
    <property type="entry name" value="PROTEIN TRIGALACTOSYLDIACYLGLYCEROL 3, CHLOROPLASTIC"/>
    <property type="match status" value="1"/>
</dbReference>
<dbReference type="Gene3D" id="3.40.50.300">
    <property type="entry name" value="P-loop containing nucleotide triphosphate hydrolases"/>
    <property type="match status" value="1"/>
</dbReference>
<evidence type="ECO:0000313" key="6">
    <source>
        <dbReference type="Proteomes" id="UP001553161"/>
    </source>
</evidence>
<evidence type="ECO:0000259" key="4">
    <source>
        <dbReference type="PROSITE" id="PS50893"/>
    </source>
</evidence>
<dbReference type="PANTHER" id="PTHR43023:SF3">
    <property type="entry name" value="PROTEIN TRIGALACTOSYLDIACYLGLYCEROL 3, CHLOROPLASTIC"/>
    <property type="match status" value="1"/>
</dbReference>
<dbReference type="InterPro" id="IPR027417">
    <property type="entry name" value="P-loop_NTPase"/>
</dbReference>
<proteinExistence type="predicted"/>
<dbReference type="Pfam" id="PF00005">
    <property type="entry name" value="ABC_tran"/>
    <property type="match status" value="1"/>
</dbReference>
<name>A0ABV3LA04_9RHOB</name>
<dbReference type="InterPro" id="IPR003593">
    <property type="entry name" value="AAA+_ATPase"/>
</dbReference>
<dbReference type="SUPFAM" id="SSF52540">
    <property type="entry name" value="P-loop containing nucleoside triphosphate hydrolases"/>
    <property type="match status" value="1"/>
</dbReference>
<dbReference type="InterPro" id="IPR003439">
    <property type="entry name" value="ABC_transporter-like_ATP-bd"/>
</dbReference>
<reference evidence="5 6" key="1">
    <citation type="submission" date="2024-07" db="EMBL/GenBank/DDBJ databases">
        <authorList>
            <person name="Kang M."/>
        </authorList>
    </citation>
    <scope>NUCLEOTIDE SEQUENCE [LARGE SCALE GENOMIC DNA]</scope>
    <source>
        <strain evidence="5 6">DFM31</strain>
    </source>
</reference>
<keyword evidence="2" id="KW-0547">Nucleotide-binding</keyword>